<proteinExistence type="predicted"/>
<dbReference type="InterPro" id="IPR048069">
    <property type="entry name" value="Thylak_slr1796"/>
</dbReference>
<name>A0A8J7DWG6_9CYAN</name>
<dbReference type="RefSeq" id="WP_194029510.1">
    <property type="nucleotide sequence ID" value="NZ_JADEWZ010000014.1"/>
</dbReference>
<dbReference type="InterPro" id="IPR036249">
    <property type="entry name" value="Thioredoxin-like_sf"/>
</dbReference>
<dbReference type="EMBL" id="JADEWZ010000014">
    <property type="protein sequence ID" value="MBE9116416.1"/>
    <property type="molecule type" value="Genomic_DNA"/>
</dbReference>
<accession>A0A8J7DWG6</accession>
<dbReference type="NCBIfam" id="NF038096">
    <property type="entry name" value="thylak_slr1796"/>
    <property type="match status" value="1"/>
</dbReference>
<evidence type="ECO:0000313" key="1">
    <source>
        <dbReference type="EMBL" id="MBE9116416.1"/>
    </source>
</evidence>
<comment type="caution">
    <text evidence="1">The sequence shown here is derived from an EMBL/GenBank/DDBJ whole genome shotgun (WGS) entry which is preliminary data.</text>
</comment>
<dbReference type="SUPFAM" id="SSF52833">
    <property type="entry name" value="Thioredoxin-like"/>
    <property type="match status" value="1"/>
</dbReference>
<keyword evidence="2" id="KW-1185">Reference proteome</keyword>
<organism evidence="1 2">
    <name type="scientific">Lusitaniella coriacea LEGE 07157</name>
    <dbReference type="NCBI Taxonomy" id="945747"/>
    <lineage>
        <taxon>Bacteria</taxon>
        <taxon>Bacillati</taxon>
        <taxon>Cyanobacteriota</taxon>
        <taxon>Cyanophyceae</taxon>
        <taxon>Spirulinales</taxon>
        <taxon>Lusitaniellaceae</taxon>
        <taxon>Lusitaniella</taxon>
    </lineage>
</organism>
<dbReference type="AlphaFoldDB" id="A0A8J7DWG6"/>
<sequence length="196" mass="22017">MTLLQSRVSPIATIQHLLKRLLLVAIIGFLCFFWATPPASAGLNDDRFDGNIYVIYAGNGSLVPSKSTLADSLKRERPAILVFYADDSRDSKQYALIVSRFQEFYGRAATIIPVAIDSIALDTEYPPTEPAHYYKGLIPQTVVIDQKGKVVFDEVGQVPFEQVDDVLREVFDLLPRSESVELKRRSFNEFNAELSE</sequence>
<evidence type="ECO:0000313" key="2">
    <source>
        <dbReference type="Proteomes" id="UP000654482"/>
    </source>
</evidence>
<dbReference type="Proteomes" id="UP000654482">
    <property type="component" value="Unassembled WGS sequence"/>
</dbReference>
<protein>
    <submittedName>
        <fullName evidence="1">Thylakoid membrane photosystem I accumulation factor</fullName>
    </submittedName>
</protein>
<dbReference type="Gene3D" id="3.40.30.10">
    <property type="entry name" value="Glutaredoxin"/>
    <property type="match status" value="1"/>
</dbReference>
<gene>
    <name evidence="1" type="ORF">IQ249_10945</name>
</gene>
<reference evidence="1" key="1">
    <citation type="submission" date="2020-10" db="EMBL/GenBank/DDBJ databases">
        <authorList>
            <person name="Castelo-Branco R."/>
            <person name="Eusebio N."/>
            <person name="Adriana R."/>
            <person name="Vieira A."/>
            <person name="Brugerolle De Fraissinette N."/>
            <person name="Rezende De Castro R."/>
            <person name="Schneider M.P."/>
            <person name="Vasconcelos V."/>
            <person name="Leao P.N."/>
        </authorList>
    </citation>
    <scope>NUCLEOTIDE SEQUENCE</scope>
    <source>
        <strain evidence="1">LEGE 07157</strain>
    </source>
</reference>